<accession>A0A926END8</accession>
<dbReference type="InterPro" id="IPR004195">
    <property type="entry name" value="Head_decoration_D"/>
</dbReference>
<dbReference type="Gene3D" id="2.40.300.10">
    <property type="entry name" value="Head decoration protein D"/>
    <property type="match status" value="1"/>
</dbReference>
<name>A0A926END8_9FIRM</name>
<protein>
    <recommendedName>
        <fullName evidence="3">Bacteriophage lambda head decoration protein D</fullName>
    </recommendedName>
</protein>
<reference evidence="1" key="1">
    <citation type="submission" date="2020-08" db="EMBL/GenBank/DDBJ databases">
        <title>Genome public.</title>
        <authorList>
            <person name="Liu C."/>
            <person name="Sun Q."/>
        </authorList>
    </citation>
    <scope>NUCLEOTIDE SEQUENCE</scope>
    <source>
        <strain evidence="1">NSJ-12</strain>
    </source>
</reference>
<proteinExistence type="predicted"/>
<evidence type="ECO:0000313" key="2">
    <source>
        <dbReference type="Proteomes" id="UP000655830"/>
    </source>
</evidence>
<evidence type="ECO:0000313" key="1">
    <source>
        <dbReference type="EMBL" id="MBC8581223.1"/>
    </source>
</evidence>
<dbReference type="EMBL" id="JACRSY010000041">
    <property type="protein sequence ID" value="MBC8581223.1"/>
    <property type="molecule type" value="Genomic_DNA"/>
</dbReference>
<sequence length="122" mass="13009">MAKLVQDGDVFTPDHLFVSGSIPVLTQGITLVAGTNAKRGAIIIADASTGKGEVADKAKVDHKLVGVLTDDVNAESDTIATVYITGHFNRDALSCVSSTTYKDYEEEMKKLGMYLDTVKGEN</sequence>
<comment type="caution">
    <text evidence="1">The sequence shown here is derived from an EMBL/GenBank/DDBJ whole genome shotgun (WGS) entry which is preliminary data.</text>
</comment>
<dbReference type="Pfam" id="PF02924">
    <property type="entry name" value="HDPD"/>
    <property type="match status" value="1"/>
</dbReference>
<organism evidence="1 2">
    <name type="scientific">Zhenhengia yiwuensis</name>
    <dbReference type="NCBI Taxonomy" id="2763666"/>
    <lineage>
        <taxon>Bacteria</taxon>
        <taxon>Bacillati</taxon>
        <taxon>Bacillota</taxon>
        <taxon>Clostridia</taxon>
        <taxon>Lachnospirales</taxon>
        <taxon>Lachnospiraceae</taxon>
        <taxon>Zhenhengia</taxon>
    </lineage>
</organism>
<dbReference type="Proteomes" id="UP000655830">
    <property type="component" value="Unassembled WGS sequence"/>
</dbReference>
<dbReference type="AlphaFoldDB" id="A0A926END8"/>
<gene>
    <name evidence="1" type="ORF">H8718_17085</name>
</gene>
<dbReference type="RefSeq" id="WP_249334040.1">
    <property type="nucleotide sequence ID" value="NZ_JACRSY010000041.1"/>
</dbReference>
<keyword evidence="2" id="KW-1185">Reference proteome</keyword>
<evidence type="ECO:0008006" key="3">
    <source>
        <dbReference type="Google" id="ProtNLM"/>
    </source>
</evidence>